<dbReference type="Gene3D" id="1.10.1530.10">
    <property type="match status" value="1"/>
</dbReference>
<dbReference type="PANTHER" id="PTHR11091">
    <property type="entry name" value="OXIDOREDUCTASE-RELATED"/>
    <property type="match status" value="1"/>
</dbReference>
<dbReference type="Gene3D" id="3.30.1370.60">
    <property type="entry name" value="Hypothetical oxidoreductase yiak, domain 2"/>
    <property type="match status" value="1"/>
</dbReference>
<organism evidence="3 4">
    <name type="scientific">Streptomyces aureus</name>
    <dbReference type="NCBI Taxonomy" id="193461"/>
    <lineage>
        <taxon>Bacteria</taxon>
        <taxon>Bacillati</taxon>
        <taxon>Actinomycetota</taxon>
        <taxon>Actinomycetes</taxon>
        <taxon>Kitasatosporales</taxon>
        <taxon>Streptomycetaceae</taxon>
        <taxon>Streptomyces</taxon>
    </lineage>
</organism>
<proteinExistence type="inferred from homology"/>
<dbReference type="EMBL" id="JBGOSP010000007">
    <property type="protein sequence ID" value="MFA3837811.1"/>
    <property type="molecule type" value="Genomic_DNA"/>
</dbReference>
<dbReference type="InterPro" id="IPR036111">
    <property type="entry name" value="Mal/L-sulfo/L-lacto_DH-like_sf"/>
</dbReference>
<comment type="similarity">
    <text evidence="1">Belongs to the LDH2/MDH2 oxidoreductase family.</text>
</comment>
<protein>
    <submittedName>
        <fullName evidence="3">Ldh family oxidoreductase</fullName>
    </submittedName>
</protein>
<evidence type="ECO:0000313" key="3">
    <source>
        <dbReference type="EMBL" id="MFA3837811.1"/>
    </source>
</evidence>
<comment type="caution">
    <text evidence="3">The sequence shown here is derived from an EMBL/GenBank/DDBJ whole genome shotgun (WGS) entry which is preliminary data.</text>
</comment>
<evidence type="ECO:0000256" key="2">
    <source>
        <dbReference type="ARBA" id="ARBA00023002"/>
    </source>
</evidence>
<accession>A0ABV4SKP2</accession>
<dbReference type="Pfam" id="PF02615">
    <property type="entry name" value="Ldh_2"/>
    <property type="match status" value="1"/>
</dbReference>
<dbReference type="InterPro" id="IPR043144">
    <property type="entry name" value="Mal/L-sulf/L-lact_DH-like_ah"/>
</dbReference>
<sequence length="331" mass="34280">MSEDEIAELCVRGLRAVGAAQPAARFLTRSVLDAERAGNRAVGLAHVFDYLDADHDGRIVAGVVPQVTRPAPACVIADARDGLAQEAFEAAADELFTATRENGMAALWIRGSYTCGELGYYPRRAAERGFTALACANSPALMSLGGSGGAVLGTNPMAYAVPRPDGPPVVIDQASSQTAYVNVRRHAQAGEPIPDGWAVGPDGAATTDASAALAGALLPFGGHRGGNVALLVELLATLGGGSFSLDAAPFDRGNEPPGIGVFLLCLDSGVLPGTPGRAAAHLDRLRTDHGVCLPALERGVATAELEVDAELIRRLRAVALRAESRPRPPRR</sequence>
<dbReference type="Proteomes" id="UP001571476">
    <property type="component" value="Unassembled WGS sequence"/>
</dbReference>
<gene>
    <name evidence="3" type="ORF">ACEG43_16790</name>
</gene>
<keyword evidence="2" id="KW-0560">Oxidoreductase</keyword>
<evidence type="ECO:0000313" key="4">
    <source>
        <dbReference type="Proteomes" id="UP001571476"/>
    </source>
</evidence>
<dbReference type="RefSeq" id="WP_372563142.1">
    <property type="nucleotide sequence ID" value="NZ_JBGOSP010000007.1"/>
</dbReference>
<dbReference type="InterPro" id="IPR003767">
    <property type="entry name" value="Malate/L-lactate_DH-like"/>
</dbReference>
<name>A0ABV4SKP2_9ACTN</name>
<dbReference type="InterPro" id="IPR043143">
    <property type="entry name" value="Mal/L-sulf/L-lact_DH-like_NADP"/>
</dbReference>
<dbReference type="SUPFAM" id="SSF89733">
    <property type="entry name" value="L-sulfolactate dehydrogenase-like"/>
    <property type="match status" value="1"/>
</dbReference>
<evidence type="ECO:0000256" key="1">
    <source>
        <dbReference type="ARBA" id="ARBA00006056"/>
    </source>
</evidence>
<dbReference type="PANTHER" id="PTHR11091:SF0">
    <property type="entry name" value="MALATE DEHYDROGENASE"/>
    <property type="match status" value="1"/>
</dbReference>
<keyword evidence="4" id="KW-1185">Reference proteome</keyword>
<reference evidence="3 4" key="1">
    <citation type="submission" date="2024-08" db="EMBL/GenBank/DDBJ databases">
        <title>Genome sequence of Streptomyces aureus CACIA-1.46HGO.</title>
        <authorList>
            <person name="Evangelista-Martinez Z."/>
        </authorList>
    </citation>
    <scope>NUCLEOTIDE SEQUENCE [LARGE SCALE GENOMIC DNA]</scope>
    <source>
        <strain evidence="3 4">CACIA-1.46HGO</strain>
    </source>
</reference>